<evidence type="ECO:0000313" key="1">
    <source>
        <dbReference type="EMBL" id="SLN23628.1"/>
    </source>
</evidence>
<evidence type="ECO:0000313" key="2">
    <source>
        <dbReference type="Proteomes" id="UP000193778"/>
    </source>
</evidence>
<dbReference type="AlphaFoldDB" id="A0A1X6YJY8"/>
<organism evidence="1 2">
    <name type="scientific">Ruegeria meonggei</name>
    <dbReference type="NCBI Taxonomy" id="1446476"/>
    <lineage>
        <taxon>Bacteria</taxon>
        <taxon>Pseudomonadati</taxon>
        <taxon>Pseudomonadota</taxon>
        <taxon>Alphaproteobacteria</taxon>
        <taxon>Rhodobacterales</taxon>
        <taxon>Roseobacteraceae</taxon>
        <taxon>Ruegeria</taxon>
    </lineage>
</organism>
<accession>A0A1X6YJY8</accession>
<dbReference type="EMBL" id="FWFP01000002">
    <property type="protein sequence ID" value="SLN23628.1"/>
    <property type="molecule type" value="Genomic_DNA"/>
</dbReference>
<protein>
    <submittedName>
        <fullName evidence="1">Uncharacterized protein</fullName>
    </submittedName>
</protein>
<dbReference type="OrthoDB" id="6305173at2"/>
<name>A0A1X6YJY8_9RHOB</name>
<proteinExistence type="predicted"/>
<sequence>MRAGEHGRIAILWAQTEIDGLEAAPQSFLNVGAAWSWRGQAWFLDETAEQSQVQTGGAQINTTTLDYSNRASAFPDNASGQIVLTNGAQQFAAALFVVEGDSSLILVFEKDCPARDQEYWISEVTEFESQSGEVANADDTVVAFPSVSRVTQRPDVQHLRSVVSAGRVAD</sequence>
<gene>
    <name evidence="1" type="ORF">RUM8411_00914</name>
</gene>
<dbReference type="RefSeq" id="WP_085821433.1">
    <property type="nucleotide sequence ID" value="NZ_FWFP01000002.1"/>
</dbReference>
<keyword evidence="2" id="KW-1185">Reference proteome</keyword>
<dbReference type="Proteomes" id="UP000193778">
    <property type="component" value="Unassembled WGS sequence"/>
</dbReference>
<reference evidence="2" key="1">
    <citation type="submission" date="2017-03" db="EMBL/GenBank/DDBJ databases">
        <authorList>
            <person name="Rodrigo-Torres L."/>
            <person name="Arahal R.D."/>
            <person name="Lucena T."/>
        </authorList>
    </citation>
    <scope>NUCLEOTIDE SEQUENCE [LARGE SCALE GENOMIC DNA]</scope>
    <source>
        <strain evidence="2">CECT 8411</strain>
    </source>
</reference>